<dbReference type="AlphaFoldDB" id="A0A1Y6B6Z1"/>
<sequence length="305" mass="33331">MNHIVKGSVVLGLTALMGACGDSNDDDSNPPQEQQSFDQNKEVVLTVYGDSISTGVLASTELGEQPGLELFENFTDVISSEGFTQLDLQKSFARSDVAASTSTESYGIPALVAEREGLSSSDVGVVSAAKFGGRLKDVDQMVEKVSQELGDKKSNYVFFMLGGNDFCADLTQDEFRTQYSEKLKLVKSNHSSDSQYLVGYVPPVYKILSYTYEYGPEIGGVDTDLASCEDFRKNTCEPLFRDDAQSRVEGFNQTIAELVPEILGDSVTLAEGIRTWGIAETELAFDCFHPNKNGQETLGSFFRNQ</sequence>
<keyword evidence="1" id="KW-0378">Hydrolase</keyword>
<dbReference type="InterPro" id="IPR036514">
    <property type="entry name" value="SGNH_hydro_sf"/>
</dbReference>
<evidence type="ECO:0000313" key="2">
    <source>
        <dbReference type="Proteomes" id="UP000192907"/>
    </source>
</evidence>
<dbReference type="Pfam" id="PF00657">
    <property type="entry name" value="Lipase_GDSL"/>
    <property type="match status" value="1"/>
</dbReference>
<dbReference type="SUPFAM" id="SSF52266">
    <property type="entry name" value="SGNH hydrolase"/>
    <property type="match status" value="1"/>
</dbReference>
<proteinExistence type="predicted"/>
<dbReference type="STRING" id="1513793.SAMN06296036_102235"/>
<dbReference type="Proteomes" id="UP000192907">
    <property type="component" value="Unassembled WGS sequence"/>
</dbReference>
<gene>
    <name evidence="1" type="ORF">SAMN06296036_102235</name>
</gene>
<accession>A0A1Y6B6Z1</accession>
<dbReference type="RefSeq" id="WP_132315298.1">
    <property type="nucleotide sequence ID" value="NZ_FWZT01000002.1"/>
</dbReference>
<dbReference type="PROSITE" id="PS51257">
    <property type="entry name" value="PROKAR_LIPOPROTEIN"/>
    <property type="match status" value="1"/>
</dbReference>
<protein>
    <submittedName>
        <fullName evidence="1">GDSL-like Lipase/Acylhydrolase</fullName>
    </submittedName>
</protein>
<dbReference type="OrthoDB" id="9786188at2"/>
<reference evidence="2" key="1">
    <citation type="submission" date="2017-04" db="EMBL/GenBank/DDBJ databases">
        <authorList>
            <person name="Varghese N."/>
            <person name="Submissions S."/>
        </authorList>
    </citation>
    <scope>NUCLEOTIDE SEQUENCE [LARGE SCALE GENOMIC DNA]</scope>
    <source>
        <strain evidence="2">RKEM611</strain>
    </source>
</reference>
<dbReference type="EMBL" id="FWZT01000002">
    <property type="protein sequence ID" value="SME95753.1"/>
    <property type="molecule type" value="Genomic_DNA"/>
</dbReference>
<name>A0A1Y6B6Z1_9BACT</name>
<dbReference type="InterPro" id="IPR001087">
    <property type="entry name" value="GDSL"/>
</dbReference>
<dbReference type="GO" id="GO:0016788">
    <property type="term" value="F:hydrolase activity, acting on ester bonds"/>
    <property type="evidence" value="ECO:0007669"/>
    <property type="project" value="InterPro"/>
</dbReference>
<organism evidence="1 2">
    <name type="scientific">Pseudobacteriovorax antillogorgiicola</name>
    <dbReference type="NCBI Taxonomy" id="1513793"/>
    <lineage>
        <taxon>Bacteria</taxon>
        <taxon>Pseudomonadati</taxon>
        <taxon>Bdellovibrionota</taxon>
        <taxon>Oligoflexia</taxon>
        <taxon>Oligoflexales</taxon>
        <taxon>Pseudobacteriovoracaceae</taxon>
        <taxon>Pseudobacteriovorax</taxon>
    </lineage>
</organism>
<keyword evidence="2" id="KW-1185">Reference proteome</keyword>
<dbReference type="Gene3D" id="3.40.50.1110">
    <property type="entry name" value="SGNH hydrolase"/>
    <property type="match status" value="1"/>
</dbReference>
<evidence type="ECO:0000313" key="1">
    <source>
        <dbReference type="EMBL" id="SME95753.1"/>
    </source>
</evidence>